<gene>
    <name evidence="2" type="ORF">LARSCL_LOCUS9236</name>
</gene>
<sequence>MLLIWFILSVFTLISESSLNKIEENRCDLFFRTKNDSLSLSIKRLTALRYTKTASCLLSDNNLVAVNQFNKIDIHLKGVQINQKKNGYQVHAKLSSYGDFIKLGNQSFLAKFSFGKDQACYQFLLPSSAFMDSKEILLSCSRILILQRDHSGLWFSVHKETDEVISIQYMNYSLNDTAGGQWFGGSLFRITSDLDDEFIYFSLNATQDLKCSFNYSITVYKSHQHYPCSIKQTPVYCWSDTLNSCCHHFARIGIFPSILKPISTLRVVEQKEQNPRCPCQEKI</sequence>
<dbReference type="Proteomes" id="UP001497382">
    <property type="component" value="Unassembled WGS sequence"/>
</dbReference>
<evidence type="ECO:0000256" key="1">
    <source>
        <dbReference type="SAM" id="SignalP"/>
    </source>
</evidence>
<feature type="chain" id="PRO_5043965445" evidence="1">
    <location>
        <begin position="18"/>
        <end position="283"/>
    </location>
</feature>
<keyword evidence="3" id="KW-1185">Reference proteome</keyword>
<evidence type="ECO:0000313" key="3">
    <source>
        <dbReference type="Proteomes" id="UP001497382"/>
    </source>
</evidence>
<name>A0AAV2A3Q2_9ARAC</name>
<keyword evidence="1" id="KW-0732">Signal</keyword>
<feature type="signal peptide" evidence="1">
    <location>
        <begin position="1"/>
        <end position="17"/>
    </location>
</feature>
<dbReference type="AlphaFoldDB" id="A0AAV2A3Q2"/>
<dbReference type="EMBL" id="CAXIEN010000102">
    <property type="protein sequence ID" value="CAL1277459.1"/>
    <property type="molecule type" value="Genomic_DNA"/>
</dbReference>
<reference evidence="2 3" key="1">
    <citation type="submission" date="2024-04" db="EMBL/GenBank/DDBJ databases">
        <authorList>
            <person name="Rising A."/>
            <person name="Reimegard J."/>
            <person name="Sonavane S."/>
            <person name="Akerstrom W."/>
            <person name="Nylinder S."/>
            <person name="Hedman E."/>
            <person name="Kallberg Y."/>
        </authorList>
    </citation>
    <scope>NUCLEOTIDE SEQUENCE [LARGE SCALE GENOMIC DNA]</scope>
</reference>
<proteinExistence type="predicted"/>
<organism evidence="2 3">
    <name type="scientific">Larinioides sclopetarius</name>
    <dbReference type="NCBI Taxonomy" id="280406"/>
    <lineage>
        <taxon>Eukaryota</taxon>
        <taxon>Metazoa</taxon>
        <taxon>Ecdysozoa</taxon>
        <taxon>Arthropoda</taxon>
        <taxon>Chelicerata</taxon>
        <taxon>Arachnida</taxon>
        <taxon>Araneae</taxon>
        <taxon>Araneomorphae</taxon>
        <taxon>Entelegynae</taxon>
        <taxon>Araneoidea</taxon>
        <taxon>Araneidae</taxon>
        <taxon>Larinioides</taxon>
    </lineage>
</organism>
<evidence type="ECO:0000313" key="2">
    <source>
        <dbReference type="EMBL" id="CAL1277459.1"/>
    </source>
</evidence>
<comment type="caution">
    <text evidence="2">The sequence shown here is derived from an EMBL/GenBank/DDBJ whole genome shotgun (WGS) entry which is preliminary data.</text>
</comment>
<accession>A0AAV2A3Q2</accession>
<protein>
    <submittedName>
        <fullName evidence="2">Uncharacterized protein</fullName>
    </submittedName>
</protein>